<keyword evidence="1" id="KW-0812">Transmembrane</keyword>
<sequence>MLFLFWAVGEGIVCGSDLLGLALILCVVMTVAMLVFDKFPVKKAPYLLIVNASDRSAEDGVERVLKESKCAYKIKSKNVTQRGMDMIVELRSKNANAILDETLKIEGITNVSLLSHDGETRY</sequence>
<evidence type="ECO:0000256" key="1">
    <source>
        <dbReference type="SAM" id="Phobius"/>
    </source>
</evidence>
<dbReference type="EMBL" id="VSSQ01002673">
    <property type="protein sequence ID" value="MPM16765.1"/>
    <property type="molecule type" value="Genomic_DNA"/>
</dbReference>
<keyword evidence="1" id="KW-1133">Transmembrane helix</keyword>
<dbReference type="AlphaFoldDB" id="A0A644XKQ8"/>
<evidence type="ECO:0008006" key="3">
    <source>
        <dbReference type="Google" id="ProtNLM"/>
    </source>
</evidence>
<accession>A0A644XKQ8</accession>
<proteinExistence type="predicted"/>
<keyword evidence="1" id="KW-0472">Membrane</keyword>
<comment type="caution">
    <text evidence="2">The sequence shown here is derived from an EMBL/GenBank/DDBJ whole genome shotgun (WGS) entry which is preliminary data.</text>
</comment>
<evidence type="ECO:0000313" key="2">
    <source>
        <dbReference type="EMBL" id="MPM16765.1"/>
    </source>
</evidence>
<protein>
    <recommendedName>
        <fullName evidence="3">DUF2179 domain-containing protein</fullName>
    </recommendedName>
</protein>
<gene>
    <name evidence="2" type="ORF">SDC9_63147</name>
</gene>
<name>A0A644XKQ8_9ZZZZ</name>
<feature type="transmembrane region" description="Helical" evidence="1">
    <location>
        <begin position="18"/>
        <end position="36"/>
    </location>
</feature>
<reference evidence="2" key="1">
    <citation type="submission" date="2019-08" db="EMBL/GenBank/DDBJ databases">
        <authorList>
            <person name="Kucharzyk K."/>
            <person name="Murdoch R.W."/>
            <person name="Higgins S."/>
            <person name="Loffler F."/>
        </authorList>
    </citation>
    <scope>NUCLEOTIDE SEQUENCE</scope>
</reference>
<organism evidence="2">
    <name type="scientific">bioreactor metagenome</name>
    <dbReference type="NCBI Taxonomy" id="1076179"/>
    <lineage>
        <taxon>unclassified sequences</taxon>
        <taxon>metagenomes</taxon>
        <taxon>ecological metagenomes</taxon>
    </lineage>
</organism>